<dbReference type="Proteomes" id="UP000185146">
    <property type="component" value="Chromosome"/>
</dbReference>
<evidence type="ECO:0000313" key="2">
    <source>
        <dbReference type="Proteomes" id="UP000185146"/>
    </source>
</evidence>
<protein>
    <submittedName>
        <fullName evidence="1">Uncharacterized protein</fullName>
    </submittedName>
</protein>
<dbReference type="Gene3D" id="3.40.91.30">
    <property type="match status" value="1"/>
</dbReference>
<evidence type="ECO:0000313" key="1">
    <source>
        <dbReference type="EMBL" id="APO81632.1"/>
    </source>
</evidence>
<organism evidence="1 2">
    <name type="scientific">Pseudomonas putida</name>
    <name type="common">Arthrobacter siderocapsulatus</name>
    <dbReference type="NCBI Taxonomy" id="303"/>
    <lineage>
        <taxon>Bacteria</taxon>
        <taxon>Pseudomonadati</taxon>
        <taxon>Pseudomonadota</taxon>
        <taxon>Gammaproteobacteria</taxon>
        <taxon>Pseudomonadales</taxon>
        <taxon>Pseudomonadaceae</taxon>
        <taxon>Pseudomonas</taxon>
    </lineage>
</organism>
<dbReference type="EMBL" id="CP018743">
    <property type="protein sequence ID" value="APO81632.1"/>
    <property type="molecule type" value="Genomic_DNA"/>
</dbReference>
<proteinExistence type="predicted"/>
<name>A0A1L5PN84_PSEPU</name>
<accession>A0A1L5PN84</accession>
<sequence length="211" mass="23363">MGQTIFARGGYLMRSHSETRWADMMDALNIDWLYEPRLVKTRHGAYLPDFYLPRAGMFVEVKGPLPTEVECEKAMDASDATGCPVVIAYGDMQFMSPGVGGARLLVLYAGRTVEFSTHELHGLIEHGLGKDAYHGYLRVGMKQPHPGALHIYEIAQGSAVAAMDRSVRERYLAGVSREANAQKAAAHRQISRCEWALAKLVEKLNARKEAA</sequence>
<reference evidence="1 2" key="1">
    <citation type="submission" date="2016-12" db="EMBL/GenBank/DDBJ databases">
        <title>Draft Genome Sequence of Mercury Resistant Pseudomonas DRA525.</title>
        <authorList>
            <person name="Drace K.M."/>
        </authorList>
    </citation>
    <scope>NUCLEOTIDE SEQUENCE [LARGE SCALE GENOMIC DNA]</scope>
    <source>
        <strain evidence="1 2">DRA525</strain>
    </source>
</reference>
<dbReference type="AlphaFoldDB" id="A0A1L5PN84"/>
<gene>
    <name evidence="1" type="ORF">BL240_09310</name>
</gene>